<evidence type="ECO:0000313" key="3">
    <source>
        <dbReference type="Proteomes" id="UP000469452"/>
    </source>
</evidence>
<organism evidence="2 3">
    <name type="scientific">Aphanomyces astaci</name>
    <name type="common">Crayfish plague agent</name>
    <dbReference type="NCBI Taxonomy" id="112090"/>
    <lineage>
        <taxon>Eukaryota</taxon>
        <taxon>Sar</taxon>
        <taxon>Stramenopiles</taxon>
        <taxon>Oomycota</taxon>
        <taxon>Saprolegniomycetes</taxon>
        <taxon>Saprolegniales</taxon>
        <taxon>Verrucalvaceae</taxon>
        <taxon>Aphanomyces</taxon>
    </lineage>
</organism>
<name>A0A6A4Z0A0_APHAT</name>
<dbReference type="InterPro" id="IPR043502">
    <property type="entry name" value="DNA/RNA_pol_sf"/>
</dbReference>
<gene>
    <name evidence="2" type="ORF">AaE_014710</name>
</gene>
<dbReference type="VEuPathDB" id="FungiDB:H257_05587"/>
<proteinExistence type="predicted"/>
<dbReference type="AlphaFoldDB" id="A0A6A4Z0A0"/>
<dbReference type="CDD" id="cd09272">
    <property type="entry name" value="RNase_HI_RT_Ty1"/>
    <property type="match status" value="1"/>
</dbReference>
<dbReference type="PANTHER" id="PTHR11439">
    <property type="entry name" value="GAG-POL-RELATED RETROTRANSPOSON"/>
    <property type="match status" value="1"/>
</dbReference>
<sequence length="322" mass="36777">MDVKTAFLNGKIDCVIRMEQPPGSLIDPASRRDYVCLLQKSLYGLKQAPHLWYWTFVTFMASLGFARLHKDRCVFLKASEDGFTIVSLYVDDLLIITPNKARALDLKVSLSKRFHMKDLGPVRDILGWEIARNRPNRTLGTSLHGLMLGGRDYVTKPFLSAYVDANYAMCPDTRRCVSGFLILFFNSLISWLSKKQGIVTLSTTEAEFVALALCIQECLYVRQLAAELHHTSDQPISVHEDNQSAISIAQNAEHHGRSKHIDVRFMFVRDLVENKEFVLHYCPTKEQLADFFTKAHPEPAFRRFCNALRIYKLGDFLSDRVP</sequence>
<reference evidence="2 3" key="1">
    <citation type="submission" date="2019-06" db="EMBL/GenBank/DDBJ databases">
        <title>Genomics analysis of Aphanomyces spp. identifies a new class of oomycete effector associated with host adaptation.</title>
        <authorList>
            <person name="Gaulin E."/>
        </authorList>
    </citation>
    <scope>NUCLEOTIDE SEQUENCE [LARGE SCALE GENOMIC DNA]</scope>
    <source>
        <strain evidence="2 3">E</strain>
    </source>
</reference>
<dbReference type="VEuPathDB" id="FungiDB:H257_19374"/>
<evidence type="ECO:0000313" key="2">
    <source>
        <dbReference type="EMBL" id="KAF0704918.1"/>
    </source>
</evidence>
<evidence type="ECO:0000259" key="1">
    <source>
        <dbReference type="Pfam" id="PF07727"/>
    </source>
</evidence>
<protein>
    <recommendedName>
        <fullName evidence="1">Reverse transcriptase Ty1/copia-type domain-containing protein</fullName>
    </recommendedName>
</protein>
<dbReference type="PANTHER" id="PTHR11439:SF440">
    <property type="entry name" value="INTEGRASE CATALYTIC DOMAIN-CONTAINING PROTEIN"/>
    <property type="match status" value="1"/>
</dbReference>
<dbReference type="EMBL" id="VJMI01020285">
    <property type="protein sequence ID" value="KAF0704918.1"/>
    <property type="molecule type" value="Genomic_DNA"/>
</dbReference>
<comment type="caution">
    <text evidence="2">The sequence shown here is derived from an EMBL/GenBank/DDBJ whole genome shotgun (WGS) entry which is preliminary data.</text>
</comment>
<dbReference type="Pfam" id="PF07727">
    <property type="entry name" value="RVT_2"/>
    <property type="match status" value="1"/>
</dbReference>
<accession>A0A6A4Z0A0</accession>
<dbReference type="InterPro" id="IPR013103">
    <property type="entry name" value="RVT_2"/>
</dbReference>
<dbReference type="Proteomes" id="UP000469452">
    <property type="component" value="Unassembled WGS sequence"/>
</dbReference>
<feature type="domain" description="Reverse transcriptase Ty1/copia-type" evidence="1">
    <location>
        <begin position="1"/>
        <end position="133"/>
    </location>
</feature>
<dbReference type="SUPFAM" id="SSF56672">
    <property type="entry name" value="DNA/RNA polymerases"/>
    <property type="match status" value="1"/>
</dbReference>